<evidence type="ECO:0000256" key="4">
    <source>
        <dbReference type="ARBA" id="ARBA00022989"/>
    </source>
</evidence>
<evidence type="ECO:0000256" key="5">
    <source>
        <dbReference type="ARBA" id="ARBA00023136"/>
    </source>
</evidence>
<evidence type="ECO:0000259" key="8">
    <source>
        <dbReference type="PROSITE" id="PS50845"/>
    </source>
</evidence>
<feature type="region of interest" description="Disordered" evidence="7">
    <location>
        <begin position="21"/>
        <end position="43"/>
    </location>
</feature>
<sequence>MADDSESKQSAVESMMEKISEKIHGNDSSSSSDSDHEKPASPSSVKAKIYRLFGRERPVHHVLGGGKPADVFLWRNKKISAGVLGGATAIWVLFELIEYHLLTLICHISILCLALLFLWSNAHTFIHKSPPRIPEIHLPEEPFLQVASALAIELNQGLKLLRDIASGRNLKEFLMVIAAFWVLSIVGSWCNFLTLFYICFVLLHTVPVLYEKYEDKVDPFAEKAAIEVKKQYAVFDAKVLSKIPMGPLKAKKV</sequence>
<feature type="transmembrane region" description="Helical" evidence="6">
    <location>
        <begin position="104"/>
        <end position="122"/>
    </location>
</feature>
<dbReference type="RefSeq" id="XP_016667010.1">
    <property type="nucleotide sequence ID" value="XM_016811521.2"/>
</dbReference>
<keyword evidence="3 6" id="KW-0256">Endoplasmic reticulum</keyword>
<dbReference type="PANTHER" id="PTHR10994">
    <property type="entry name" value="RETICULON"/>
    <property type="match status" value="1"/>
</dbReference>
<protein>
    <recommendedName>
        <fullName evidence="6">Reticulon-like protein</fullName>
    </recommendedName>
</protein>
<evidence type="ECO:0000256" key="7">
    <source>
        <dbReference type="SAM" id="MobiDB-lite"/>
    </source>
</evidence>
<reference evidence="10" key="2">
    <citation type="submission" date="2025-08" db="UniProtKB">
        <authorList>
            <consortium name="RefSeq"/>
        </authorList>
    </citation>
    <scope>IDENTIFICATION</scope>
</reference>
<dbReference type="Proteomes" id="UP000818029">
    <property type="component" value="Chromosome A08"/>
</dbReference>
<evidence type="ECO:0000313" key="10">
    <source>
        <dbReference type="RefSeq" id="XP_016667010.1"/>
    </source>
</evidence>
<dbReference type="GO" id="GO:0009617">
    <property type="term" value="P:response to bacterium"/>
    <property type="evidence" value="ECO:0007669"/>
    <property type="project" value="InterPro"/>
</dbReference>
<dbReference type="PROSITE" id="PS50845">
    <property type="entry name" value="RETICULON"/>
    <property type="match status" value="1"/>
</dbReference>
<accession>A0A1U8HLT3</accession>
<comment type="subcellular location">
    <subcellularLocation>
        <location evidence="1 6">Endoplasmic reticulum membrane</location>
        <topology evidence="1 6">Multi-pass membrane protein</topology>
    </subcellularLocation>
</comment>
<evidence type="ECO:0000313" key="9">
    <source>
        <dbReference type="Proteomes" id="UP000818029"/>
    </source>
</evidence>
<dbReference type="OrthoDB" id="567788at2759"/>
<evidence type="ECO:0000256" key="6">
    <source>
        <dbReference type="RuleBase" id="RU363132"/>
    </source>
</evidence>
<dbReference type="KEGG" id="ghi:107887329"/>
<evidence type="ECO:0000256" key="2">
    <source>
        <dbReference type="ARBA" id="ARBA00022692"/>
    </source>
</evidence>
<keyword evidence="4 6" id="KW-1133">Transmembrane helix</keyword>
<evidence type="ECO:0000256" key="1">
    <source>
        <dbReference type="ARBA" id="ARBA00004477"/>
    </source>
</evidence>
<organism evidence="9 10">
    <name type="scientific">Gossypium hirsutum</name>
    <name type="common">Upland cotton</name>
    <name type="synonym">Gossypium mexicanum</name>
    <dbReference type="NCBI Taxonomy" id="3635"/>
    <lineage>
        <taxon>Eukaryota</taxon>
        <taxon>Viridiplantae</taxon>
        <taxon>Streptophyta</taxon>
        <taxon>Embryophyta</taxon>
        <taxon>Tracheophyta</taxon>
        <taxon>Spermatophyta</taxon>
        <taxon>Magnoliopsida</taxon>
        <taxon>eudicotyledons</taxon>
        <taxon>Gunneridae</taxon>
        <taxon>Pentapetalae</taxon>
        <taxon>rosids</taxon>
        <taxon>malvids</taxon>
        <taxon>Malvales</taxon>
        <taxon>Malvaceae</taxon>
        <taxon>Malvoideae</taxon>
        <taxon>Gossypium</taxon>
    </lineage>
</organism>
<dbReference type="Pfam" id="PF02453">
    <property type="entry name" value="Reticulon"/>
    <property type="match status" value="1"/>
</dbReference>
<dbReference type="InterPro" id="IPR045064">
    <property type="entry name" value="Reticulon-like"/>
</dbReference>
<dbReference type="GeneID" id="107887329"/>
<dbReference type="AlphaFoldDB" id="A0A1U8HLT3"/>
<keyword evidence="5 6" id="KW-0472">Membrane</keyword>
<dbReference type="OMA" id="INWDTER"/>
<proteinExistence type="predicted"/>
<keyword evidence="9" id="KW-1185">Reference proteome</keyword>
<dbReference type="GO" id="GO:0005789">
    <property type="term" value="C:endoplasmic reticulum membrane"/>
    <property type="evidence" value="ECO:0007669"/>
    <property type="project" value="UniProtKB-SubCell"/>
</dbReference>
<keyword evidence="2 6" id="KW-0812">Transmembrane</keyword>
<dbReference type="PaxDb" id="3635-A0A1U8HLT3"/>
<name>A0A1U8HLT3_GOSHI</name>
<dbReference type="InterPro" id="IPR003388">
    <property type="entry name" value="Reticulon"/>
</dbReference>
<feature type="transmembrane region" description="Helical" evidence="6">
    <location>
        <begin position="173"/>
        <end position="203"/>
    </location>
</feature>
<gene>
    <name evidence="10" type="primary">LOC107887329</name>
</gene>
<evidence type="ECO:0000256" key="3">
    <source>
        <dbReference type="ARBA" id="ARBA00022824"/>
    </source>
</evidence>
<dbReference type="PANTHER" id="PTHR10994:SF192">
    <property type="entry name" value="RETICULON-LIKE PROTEIN B5"/>
    <property type="match status" value="1"/>
</dbReference>
<feature type="transmembrane region" description="Helical" evidence="6">
    <location>
        <begin position="79"/>
        <end position="97"/>
    </location>
</feature>
<reference evidence="9" key="1">
    <citation type="journal article" date="2020" name="Nat. Genet.">
        <title>Genomic diversifications of five Gossypium allopolyploid species and their impact on cotton improvement.</title>
        <authorList>
            <person name="Chen Z.J."/>
            <person name="Sreedasyam A."/>
            <person name="Ando A."/>
            <person name="Song Q."/>
            <person name="De Santiago L.M."/>
            <person name="Hulse-Kemp A.M."/>
            <person name="Ding M."/>
            <person name="Ye W."/>
            <person name="Kirkbride R.C."/>
            <person name="Jenkins J."/>
            <person name="Plott C."/>
            <person name="Lovell J."/>
            <person name="Lin Y.M."/>
            <person name="Vaughn R."/>
            <person name="Liu B."/>
            <person name="Simpson S."/>
            <person name="Scheffler B.E."/>
            <person name="Wen L."/>
            <person name="Saski C.A."/>
            <person name="Grover C.E."/>
            <person name="Hu G."/>
            <person name="Conover J.L."/>
            <person name="Carlson J.W."/>
            <person name="Shu S."/>
            <person name="Boston L.B."/>
            <person name="Williams M."/>
            <person name="Peterson D.G."/>
            <person name="McGee K."/>
            <person name="Jones D.C."/>
            <person name="Wendel J.F."/>
            <person name="Stelly D.M."/>
            <person name="Grimwood J."/>
            <person name="Schmutz J."/>
        </authorList>
    </citation>
    <scope>NUCLEOTIDE SEQUENCE [LARGE SCALE GENOMIC DNA]</scope>
    <source>
        <strain evidence="9">cv. TM-1</strain>
    </source>
</reference>
<feature type="domain" description="Reticulon" evidence="8">
    <location>
        <begin position="68"/>
        <end position="253"/>
    </location>
</feature>